<keyword evidence="2" id="KW-1185">Reference proteome</keyword>
<dbReference type="Proteomes" id="UP000053989">
    <property type="component" value="Unassembled WGS sequence"/>
</dbReference>
<reference evidence="2" key="2">
    <citation type="submission" date="2015-01" db="EMBL/GenBank/DDBJ databases">
        <title>Evolutionary Origins and Diversification of the Mycorrhizal Mutualists.</title>
        <authorList>
            <consortium name="DOE Joint Genome Institute"/>
            <consortium name="Mycorrhizal Genomics Consortium"/>
            <person name="Kohler A."/>
            <person name="Kuo A."/>
            <person name="Nagy L.G."/>
            <person name="Floudas D."/>
            <person name="Copeland A."/>
            <person name="Barry K.W."/>
            <person name="Cichocki N."/>
            <person name="Veneault-Fourrey C."/>
            <person name="LaButti K."/>
            <person name="Lindquist E.A."/>
            <person name="Lipzen A."/>
            <person name="Lundell T."/>
            <person name="Morin E."/>
            <person name="Murat C."/>
            <person name="Riley R."/>
            <person name="Ohm R."/>
            <person name="Sun H."/>
            <person name="Tunlid A."/>
            <person name="Henrissat B."/>
            <person name="Grigoriev I.V."/>
            <person name="Hibbett D.S."/>
            <person name="Martin F."/>
        </authorList>
    </citation>
    <scope>NUCLEOTIDE SEQUENCE [LARGE SCALE GENOMIC DNA]</scope>
    <source>
        <strain evidence="2">Foug A</strain>
    </source>
</reference>
<evidence type="ECO:0000313" key="1">
    <source>
        <dbReference type="EMBL" id="KIM60282.1"/>
    </source>
</evidence>
<dbReference type="HOGENOM" id="CLU_2347956_0_0_1"/>
<dbReference type="InParanoid" id="A0A0C3A6A7"/>
<reference evidence="1 2" key="1">
    <citation type="submission" date="2014-04" db="EMBL/GenBank/DDBJ databases">
        <authorList>
            <consortium name="DOE Joint Genome Institute"/>
            <person name="Kuo A."/>
            <person name="Kohler A."/>
            <person name="Nagy L.G."/>
            <person name="Floudas D."/>
            <person name="Copeland A."/>
            <person name="Barry K.W."/>
            <person name="Cichocki N."/>
            <person name="Veneault-Fourrey C."/>
            <person name="LaButti K."/>
            <person name="Lindquist E.A."/>
            <person name="Lipzen A."/>
            <person name="Lundell T."/>
            <person name="Morin E."/>
            <person name="Murat C."/>
            <person name="Sun H."/>
            <person name="Tunlid A."/>
            <person name="Henrissat B."/>
            <person name="Grigoriev I.V."/>
            <person name="Hibbett D.S."/>
            <person name="Martin F."/>
            <person name="Nordberg H.P."/>
            <person name="Cantor M.N."/>
            <person name="Hua S.X."/>
        </authorList>
    </citation>
    <scope>NUCLEOTIDE SEQUENCE [LARGE SCALE GENOMIC DNA]</scope>
    <source>
        <strain evidence="1 2">Foug A</strain>
    </source>
</reference>
<organism evidence="1 2">
    <name type="scientific">Scleroderma citrinum Foug A</name>
    <dbReference type="NCBI Taxonomy" id="1036808"/>
    <lineage>
        <taxon>Eukaryota</taxon>
        <taxon>Fungi</taxon>
        <taxon>Dikarya</taxon>
        <taxon>Basidiomycota</taxon>
        <taxon>Agaricomycotina</taxon>
        <taxon>Agaricomycetes</taxon>
        <taxon>Agaricomycetidae</taxon>
        <taxon>Boletales</taxon>
        <taxon>Sclerodermatineae</taxon>
        <taxon>Sclerodermataceae</taxon>
        <taxon>Scleroderma</taxon>
    </lineage>
</organism>
<dbReference type="AlphaFoldDB" id="A0A0C3A6A7"/>
<name>A0A0C3A6A7_9AGAM</name>
<protein>
    <submittedName>
        <fullName evidence="1">Uncharacterized protein</fullName>
    </submittedName>
</protein>
<dbReference type="EMBL" id="KN822064">
    <property type="protein sequence ID" value="KIM60282.1"/>
    <property type="molecule type" value="Genomic_DNA"/>
</dbReference>
<gene>
    <name evidence="1" type="ORF">SCLCIDRAFT_968148</name>
</gene>
<evidence type="ECO:0000313" key="2">
    <source>
        <dbReference type="Proteomes" id="UP000053989"/>
    </source>
</evidence>
<proteinExistence type="predicted"/>
<sequence>MQHVLPPLILFGSELNFLLSPAAHTSLRFAYHHMWFHFSHFQWSYGEVTVAFVASSCIPRLQTTSHFHLHTSTLALSNANISNTIPGSFTQFGEATE</sequence>
<accession>A0A0C3A6A7</accession>